<name>A0A1Z3HM65_9CYAN</name>
<organism evidence="3 4">
    <name type="scientific">Halomicronema hongdechloris C2206</name>
    <dbReference type="NCBI Taxonomy" id="1641165"/>
    <lineage>
        <taxon>Bacteria</taxon>
        <taxon>Bacillati</taxon>
        <taxon>Cyanobacteriota</taxon>
        <taxon>Cyanophyceae</taxon>
        <taxon>Nodosilineales</taxon>
        <taxon>Nodosilineaceae</taxon>
        <taxon>Halomicronema</taxon>
    </lineage>
</organism>
<dbReference type="PROSITE" id="PS50005">
    <property type="entry name" value="TPR"/>
    <property type="match status" value="2"/>
</dbReference>
<dbReference type="Gene3D" id="1.25.40.10">
    <property type="entry name" value="Tetratricopeptide repeat domain"/>
    <property type="match status" value="1"/>
</dbReference>
<reference evidence="3 4" key="1">
    <citation type="journal article" date="2016" name="Biochim. Biophys. Acta">
        <title>Characterization of red-shifted phycobilisomes isolated from the chlorophyll f-containing cyanobacterium Halomicronema hongdechloris.</title>
        <authorList>
            <person name="Li Y."/>
            <person name="Lin Y."/>
            <person name="Garvey C.J."/>
            <person name="Birch D."/>
            <person name="Corkery R.W."/>
            <person name="Loughlin P.C."/>
            <person name="Scheer H."/>
            <person name="Willows R.D."/>
            <person name="Chen M."/>
        </authorList>
    </citation>
    <scope>NUCLEOTIDE SEQUENCE [LARGE SCALE GENOMIC DNA]</scope>
    <source>
        <strain evidence="3 4">C2206</strain>
    </source>
</reference>
<dbReference type="SMART" id="SM00028">
    <property type="entry name" value="TPR"/>
    <property type="match status" value="3"/>
</dbReference>
<feature type="signal peptide" evidence="2">
    <location>
        <begin position="1"/>
        <end position="30"/>
    </location>
</feature>
<dbReference type="PANTHER" id="PTHR10098">
    <property type="entry name" value="RAPSYN-RELATED"/>
    <property type="match status" value="1"/>
</dbReference>
<dbReference type="EMBL" id="CP021983">
    <property type="protein sequence ID" value="ASC71393.1"/>
    <property type="molecule type" value="Genomic_DNA"/>
</dbReference>
<protein>
    <submittedName>
        <fullName evidence="3">Tetratricopeptide repeat domain protein</fullName>
    </submittedName>
</protein>
<gene>
    <name evidence="3" type="ORF">XM38_023450</name>
</gene>
<keyword evidence="2" id="KW-0732">Signal</keyword>
<proteinExistence type="predicted"/>
<dbReference type="AlphaFoldDB" id="A0A1Z3HM65"/>
<dbReference type="SUPFAM" id="SSF48452">
    <property type="entry name" value="TPR-like"/>
    <property type="match status" value="2"/>
</dbReference>
<dbReference type="InterPro" id="IPR011990">
    <property type="entry name" value="TPR-like_helical_dom_sf"/>
</dbReference>
<evidence type="ECO:0000256" key="2">
    <source>
        <dbReference type="SAM" id="SignalP"/>
    </source>
</evidence>
<dbReference type="InterPro" id="IPR019734">
    <property type="entry name" value="TPR_rpt"/>
</dbReference>
<evidence type="ECO:0000313" key="4">
    <source>
        <dbReference type="Proteomes" id="UP000191901"/>
    </source>
</evidence>
<dbReference type="KEGG" id="hhg:XM38_023450"/>
<evidence type="ECO:0000313" key="3">
    <source>
        <dbReference type="EMBL" id="ASC71393.1"/>
    </source>
</evidence>
<sequence length="302" mass="34371">MPLHRSLPRCKLTLLWAVFACALVSGINPASVYGQVPSTEEQQWQADQLLEEGWQALRELEGDPLPSLQDALAIYQDIGDRAGESRTLNTLGYLYDLRGQPRQAFEHYQRALTIASEIENRTEQSRALQGLGDICQTWGGNVGLFCAVNSERERQALEFYQQALAIAREAGDLTQQANALGKLGYIYEKLEQYEHAVESYEQQLAIYRQIEVHPWNLSFLLRTLGHLYSGLGRDAEAIDIYAEFVQIMERFRANLQELPAAEQQEFTQEFVTSTYQAYANLLRQQGRKQAAQQILELLKVPQ</sequence>
<dbReference type="STRING" id="1641165.XM38_22950"/>
<evidence type="ECO:0000256" key="1">
    <source>
        <dbReference type="PROSITE-ProRule" id="PRU00339"/>
    </source>
</evidence>
<accession>A0A1Z3HM65</accession>
<feature type="repeat" description="TPR" evidence="1">
    <location>
        <begin position="85"/>
        <end position="118"/>
    </location>
</feature>
<feature type="chain" id="PRO_5013391802" evidence="2">
    <location>
        <begin position="31"/>
        <end position="302"/>
    </location>
</feature>
<keyword evidence="4" id="KW-1185">Reference proteome</keyword>
<dbReference type="Pfam" id="PF13424">
    <property type="entry name" value="TPR_12"/>
    <property type="match status" value="2"/>
</dbReference>
<keyword evidence="1" id="KW-0802">TPR repeat</keyword>
<feature type="repeat" description="TPR" evidence="1">
    <location>
        <begin position="177"/>
        <end position="210"/>
    </location>
</feature>
<dbReference type="Proteomes" id="UP000191901">
    <property type="component" value="Chromosome"/>
</dbReference>